<dbReference type="GO" id="GO:0006397">
    <property type="term" value="P:mRNA processing"/>
    <property type="evidence" value="ECO:0007669"/>
    <property type="project" value="InterPro"/>
</dbReference>
<keyword evidence="7" id="KW-0067">ATP-binding</keyword>
<evidence type="ECO:0000259" key="10">
    <source>
        <dbReference type="PROSITE" id="PS50011"/>
    </source>
</evidence>
<evidence type="ECO:0000256" key="4">
    <source>
        <dbReference type="ARBA" id="ARBA00022729"/>
    </source>
</evidence>
<feature type="domain" description="KEN" evidence="11">
    <location>
        <begin position="369"/>
        <end position="481"/>
    </location>
</feature>
<dbReference type="Pfam" id="PF06479">
    <property type="entry name" value="Ribonuc_2-5A"/>
    <property type="match status" value="1"/>
</dbReference>
<feature type="region of interest" description="Disordered" evidence="8">
    <location>
        <begin position="1"/>
        <end position="31"/>
    </location>
</feature>
<dbReference type="GO" id="GO:0004521">
    <property type="term" value="F:RNA endonuclease activity"/>
    <property type="evidence" value="ECO:0007669"/>
    <property type="project" value="InterPro"/>
</dbReference>
<keyword evidence="6" id="KW-0418">Kinase</keyword>
<dbReference type="Gene3D" id="1.20.1440.180">
    <property type="entry name" value="KEN domain"/>
    <property type="match status" value="1"/>
</dbReference>
<comment type="caution">
    <text evidence="12">The sequence shown here is derived from an EMBL/GenBank/DDBJ whole genome shotgun (WGS) entry which is preliminary data.</text>
</comment>
<dbReference type="SMART" id="SM00220">
    <property type="entry name" value="S_TKc"/>
    <property type="match status" value="1"/>
</dbReference>
<dbReference type="AlphaFoldDB" id="A0AA36CAI7"/>
<dbReference type="Pfam" id="PF00069">
    <property type="entry name" value="Pkinase"/>
    <property type="match status" value="1"/>
</dbReference>
<keyword evidence="4" id="KW-0732">Signal</keyword>
<keyword evidence="9" id="KW-0472">Membrane</keyword>
<evidence type="ECO:0000256" key="9">
    <source>
        <dbReference type="SAM" id="Phobius"/>
    </source>
</evidence>
<dbReference type="Proteomes" id="UP001177023">
    <property type="component" value="Unassembled WGS sequence"/>
</dbReference>
<dbReference type="InterPro" id="IPR010513">
    <property type="entry name" value="KEN_dom"/>
</dbReference>
<feature type="non-terminal residue" evidence="12">
    <location>
        <position position="481"/>
    </location>
</feature>
<proteinExistence type="predicted"/>
<evidence type="ECO:0000313" key="12">
    <source>
        <dbReference type="EMBL" id="CAJ0564602.1"/>
    </source>
</evidence>
<dbReference type="PROSITE" id="PS00108">
    <property type="entry name" value="PROTEIN_KINASE_ST"/>
    <property type="match status" value="1"/>
</dbReference>
<evidence type="ECO:0000256" key="8">
    <source>
        <dbReference type="SAM" id="MobiDB-lite"/>
    </source>
</evidence>
<dbReference type="FunFam" id="3.30.200.20:FF:000077">
    <property type="entry name" value="Putative Serine/threonine-protein kinase/endoribonuclease IRE1"/>
    <property type="match status" value="1"/>
</dbReference>
<feature type="compositionally biased region" description="Polar residues" evidence="8">
    <location>
        <begin position="455"/>
        <end position="481"/>
    </location>
</feature>
<keyword evidence="5" id="KW-0547">Nucleotide-binding</keyword>
<sequence length="481" mass="54765">MPSIDYQRKKNEPKMIGCDKKPTNSNRLSGDEDDESLAAMIYHIYERYPRHFYAAIVSMIVLLITTVWMCGRHSAVSQQINEGRSVQTSRHSIDEVPDGWFAVGKVHYDPQQVLGRGCEGTVVYKGKFDGREVAVKRVVSEFLRLVEREVDHLRASDTHPHVIRYFCMESDSQFRYLALELCTASLHEYVEKKEVRKMIDVPAKELLRQASDGLSHLHSINIVHRDMKPQNVLISMANTKGQVRALISDFGLCKRVRPGRNSLSQRSGMAGTDGWIAPEALFEQSTSYPVDVFSLGCIFYYVLTDGKHVFGDPFQRQLNIMHGKPSLAGMEADRNHNESMALIREMIRHDPAERPSAQTVLVHPMFWNADRKLQFFGDVSDRVEKEEDQAPVVQRLESNAKAVVGGNWRNHICPALTEDLRKFRTYKGHSVRDLLRAMRNKKHHYRELPKEVRDSSATSPKISSGTSFPDTHCSSSTPTKP</sequence>
<keyword evidence="9" id="KW-1133">Transmembrane helix</keyword>
<accession>A0AA36CAI7</accession>
<feature type="transmembrane region" description="Helical" evidence="9">
    <location>
        <begin position="52"/>
        <end position="69"/>
    </location>
</feature>
<dbReference type="PROSITE" id="PS51392">
    <property type="entry name" value="KEN"/>
    <property type="match status" value="1"/>
</dbReference>
<dbReference type="GO" id="GO:0051082">
    <property type="term" value="F:unfolded protein binding"/>
    <property type="evidence" value="ECO:0007669"/>
    <property type="project" value="TreeGrafter"/>
</dbReference>
<evidence type="ECO:0000259" key="11">
    <source>
        <dbReference type="PROSITE" id="PS51392"/>
    </source>
</evidence>
<evidence type="ECO:0000256" key="2">
    <source>
        <dbReference type="ARBA" id="ARBA00022527"/>
    </source>
</evidence>
<dbReference type="GO" id="GO:0036498">
    <property type="term" value="P:IRE1-mediated unfolded protein response"/>
    <property type="evidence" value="ECO:0007669"/>
    <property type="project" value="TreeGrafter"/>
</dbReference>
<protein>
    <recommendedName>
        <fullName evidence="1">non-specific serine/threonine protein kinase</fullName>
        <ecNumber evidence="1">2.7.11.1</ecNumber>
    </recommendedName>
</protein>
<dbReference type="Gene3D" id="1.10.510.10">
    <property type="entry name" value="Transferase(Phosphotransferase) domain 1"/>
    <property type="match status" value="1"/>
</dbReference>
<organism evidence="12 13">
    <name type="scientific">Mesorhabditis spiculigera</name>
    <dbReference type="NCBI Taxonomy" id="96644"/>
    <lineage>
        <taxon>Eukaryota</taxon>
        <taxon>Metazoa</taxon>
        <taxon>Ecdysozoa</taxon>
        <taxon>Nematoda</taxon>
        <taxon>Chromadorea</taxon>
        <taxon>Rhabditida</taxon>
        <taxon>Rhabditina</taxon>
        <taxon>Rhabditomorpha</taxon>
        <taxon>Rhabditoidea</taxon>
        <taxon>Rhabditidae</taxon>
        <taxon>Mesorhabditinae</taxon>
        <taxon>Mesorhabditis</taxon>
    </lineage>
</organism>
<dbReference type="PROSITE" id="PS50011">
    <property type="entry name" value="PROTEIN_KINASE_DOM"/>
    <property type="match status" value="1"/>
</dbReference>
<keyword evidence="3" id="KW-0808">Transferase</keyword>
<dbReference type="InterPro" id="IPR038357">
    <property type="entry name" value="KEN_sf"/>
</dbReference>
<dbReference type="SUPFAM" id="SSF56112">
    <property type="entry name" value="Protein kinase-like (PK-like)"/>
    <property type="match status" value="1"/>
</dbReference>
<evidence type="ECO:0000256" key="3">
    <source>
        <dbReference type="ARBA" id="ARBA00022679"/>
    </source>
</evidence>
<dbReference type="GO" id="GO:0005524">
    <property type="term" value="F:ATP binding"/>
    <property type="evidence" value="ECO:0007669"/>
    <property type="project" value="UniProtKB-KW"/>
</dbReference>
<keyword evidence="2" id="KW-0723">Serine/threonine-protein kinase</keyword>
<keyword evidence="9" id="KW-0812">Transmembrane</keyword>
<keyword evidence="13" id="KW-1185">Reference proteome</keyword>
<dbReference type="EC" id="2.7.11.1" evidence="1"/>
<feature type="region of interest" description="Disordered" evidence="8">
    <location>
        <begin position="442"/>
        <end position="481"/>
    </location>
</feature>
<evidence type="ECO:0000256" key="1">
    <source>
        <dbReference type="ARBA" id="ARBA00012513"/>
    </source>
</evidence>
<dbReference type="GO" id="GO:0004674">
    <property type="term" value="F:protein serine/threonine kinase activity"/>
    <property type="evidence" value="ECO:0007669"/>
    <property type="project" value="UniProtKB-KW"/>
</dbReference>
<evidence type="ECO:0000313" key="13">
    <source>
        <dbReference type="Proteomes" id="UP001177023"/>
    </source>
</evidence>
<dbReference type="PANTHER" id="PTHR13954">
    <property type="entry name" value="IRE1-RELATED"/>
    <property type="match status" value="1"/>
</dbReference>
<dbReference type="PANTHER" id="PTHR13954:SF6">
    <property type="entry name" value="NON-SPECIFIC SERINE_THREONINE PROTEIN KINASE"/>
    <property type="match status" value="1"/>
</dbReference>
<evidence type="ECO:0000256" key="5">
    <source>
        <dbReference type="ARBA" id="ARBA00022741"/>
    </source>
</evidence>
<dbReference type="InterPro" id="IPR011009">
    <property type="entry name" value="Kinase-like_dom_sf"/>
</dbReference>
<reference evidence="12" key="1">
    <citation type="submission" date="2023-06" db="EMBL/GenBank/DDBJ databases">
        <authorList>
            <person name="Delattre M."/>
        </authorList>
    </citation>
    <scope>NUCLEOTIDE SEQUENCE</scope>
    <source>
        <strain evidence="12">AF72</strain>
    </source>
</reference>
<dbReference type="InterPro" id="IPR008271">
    <property type="entry name" value="Ser/Thr_kinase_AS"/>
</dbReference>
<dbReference type="InterPro" id="IPR045133">
    <property type="entry name" value="IRE1/2-like"/>
</dbReference>
<gene>
    <name evidence="12" type="ORF">MSPICULIGERA_LOCUS3276</name>
</gene>
<dbReference type="EMBL" id="CATQJA010000898">
    <property type="protein sequence ID" value="CAJ0564602.1"/>
    <property type="molecule type" value="Genomic_DNA"/>
</dbReference>
<evidence type="ECO:0000256" key="7">
    <source>
        <dbReference type="ARBA" id="ARBA00022840"/>
    </source>
</evidence>
<name>A0AA36CAI7_9BILA</name>
<dbReference type="InterPro" id="IPR000719">
    <property type="entry name" value="Prot_kinase_dom"/>
</dbReference>
<evidence type="ECO:0000256" key="6">
    <source>
        <dbReference type="ARBA" id="ARBA00022777"/>
    </source>
</evidence>
<feature type="compositionally biased region" description="Basic and acidic residues" evidence="8">
    <location>
        <begin position="1"/>
        <end position="22"/>
    </location>
</feature>
<dbReference type="GO" id="GO:0070059">
    <property type="term" value="P:intrinsic apoptotic signaling pathway in response to endoplasmic reticulum stress"/>
    <property type="evidence" value="ECO:0007669"/>
    <property type="project" value="TreeGrafter"/>
</dbReference>
<dbReference type="GO" id="GO:1990604">
    <property type="term" value="C:IRE1-TRAF2-ASK1 complex"/>
    <property type="evidence" value="ECO:0007669"/>
    <property type="project" value="TreeGrafter"/>
</dbReference>
<feature type="domain" description="Protein kinase" evidence="10">
    <location>
        <begin position="108"/>
        <end position="366"/>
    </location>
</feature>
<dbReference type="Gene3D" id="3.30.200.20">
    <property type="entry name" value="Phosphorylase Kinase, domain 1"/>
    <property type="match status" value="1"/>
</dbReference>